<keyword evidence="7" id="KW-0969">Cilium</keyword>
<evidence type="ECO:0000256" key="4">
    <source>
        <dbReference type="PROSITE-ProRule" id="PRU00473"/>
    </source>
</evidence>
<feature type="domain" description="OmpA-like" evidence="6">
    <location>
        <begin position="188"/>
        <end position="302"/>
    </location>
</feature>
<dbReference type="PANTHER" id="PTHR30329">
    <property type="entry name" value="STATOR ELEMENT OF FLAGELLAR MOTOR COMPLEX"/>
    <property type="match status" value="1"/>
</dbReference>
<dbReference type="InterPro" id="IPR006664">
    <property type="entry name" value="OMP_bac"/>
</dbReference>
<organism evidence="7 8">
    <name type="scientific">Legionella pneumophila subsp. pascullei</name>
    <dbReference type="NCBI Taxonomy" id="91890"/>
    <lineage>
        <taxon>Bacteria</taxon>
        <taxon>Pseudomonadati</taxon>
        <taxon>Pseudomonadota</taxon>
        <taxon>Gammaproteobacteria</taxon>
        <taxon>Legionellales</taxon>
        <taxon>Legionellaceae</taxon>
        <taxon>Legionella</taxon>
    </lineage>
</organism>
<evidence type="ECO:0000256" key="5">
    <source>
        <dbReference type="SAM" id="Phobius"/>
    </source>
</evidence>
<dbReference type="Proteomes" id="UP000249566">
    <property type="component" value="Chromosome 1"/>
</dbReference>
<dbReference type="PANTHER" id="PTHR30329:SF21">
    <property type="entry name" value="LIPOPROTEIN YIAD-RELATED"/>
    <property type="match status" value="1"/>
</dbReference>
<dbReference type="PROSITE" id="PS51123">
    <property type="entry name" value="OMPA_2"/>
    <property type="match status" value="1"/>
</dbReference>
<protein>
    <submittedName>
        <fullName evidence="7">Sodium-type flagellar protein</fullName>
    </submittedName>
</protein>
<dbReference type="InterPro" id="IPR041544">
    <property type="entry name" value="MotY_N"/>
</dbReference>
<dbReference type="PRINTS" id="PR01023">
    <property type="entry name" value="NAFLGMOTY"/>
</dbReference>
<dbReference type="CDD" id="cd07185">
    <property type="entry name" value="OmpA_C-like"/>
    <property type="match status" value="1"/>
</dbReference>
<evidence type="ECO:0000256" key="2">
    <source>
        <dbReference type="ARBA" id="ARBA00023136"/>
    </source>
</evidence>
<dbReference type="Gene3D" id="2.60.40.2540">
    <property type="match status" value="1"/>
</dbReference>
<dbReference type="Pfam" id="PF18393">
    <property type="entry name" value="MotY_N"/>
    <property type="match status" value="1"/>
</dbReference>
<evidence type="ECO:0000256" key="3">
    <source>
        <dbReference type="ARBA" id="ARBA00023237"/>
    </source>
</evidence>
<gene>
    <name evidence="7" type="primary">arfA</name>
    <name evidence="7" type="ORF">NCTC12272_03079</name>
</gene>
<dbReference type="Gene3D" id="3.30.1330.60">
    <property type="entry name" value="OmpA-like domain"/>
    <property type="match status" value="1"/>
</dbReference>
<keyword evidence="3" id="KW-0998">Cell outer membrane</keyword>
<dbReference type="Pfam" id="PF00691">
    <property type="entry name" value="OmpA"/>
    <property type="match status" value="1"/>
</dbReference>
<evidence type="ECO:0000313" key="8">
    <source>
        <dbReference type="Proteomes" id="UP000249566"/>
    </source>
</evidence>
<dbReference type="AlphaFoldDB" id="A0AAX2J1A0"/>
<keyword evidence="2 4" id="KW-0472">Membrane</keyword>
<dbReference type="GO" id="GO:0009279">
    <property type="term" value="C:cell outer membrane"/>
    <property type="evidence" value="ECO:0007669"/>
    <property type="project" value="UniProtKB-SubCell"/>
</dbReference>
<evidence type="ECO:0000259" key="6">
    <source>
        <dbReference type="PROSITE" id="PS51123"/>
    </source>
</evidence>
<keyword evidence="5" id="KW-0812">Transmembrane</keyword>
<keyword evidence="7" id="KW-0282">Flagellum</keyword>
<feature type="transmembrane region" description="Helical" evidence="5">
    <location>
        <begin position="21"/>
        <end position="42"/>
    </location>
</feature>
<dbReference type="InterPro" id="IPR006665">
    <property type="entry name" value="OmpA-like"/>
</dbReference>
<dbReference type="PRINTS" id="PR01021">
    <property type="entry name" value="OMPADOMAIN"/>
</dbReference>
<evidence type="ECO:0000313" key="7">
    <source>
        <dbReference type="EMBL" id="SQG91854.1"/>
    </source>
</evidence>
<comment type="subcellular location">
    <subcellularLocation>
        <location evidence="1">Cell outer membrane</location>
    </subcellularLocation>
</comment>
<proteinExistence type="predicted"/>
<evidence type="ECO:0000256" key="1">
    <source>
        <dbReference type="ARBA" id="ARBA00004442"/>
    </source>
</evidence>
<reference evidence="7 8" key="1">
    <citation type="submission" date="2018-06" db="EMBL/GenBank/DDBJ databases">
        <authorList>
            <consortium name="Pathogen Informatics"/>
            <person name="Doyle S."/>
        </authorList>
    </citation>
    <scope>NUCLEOTIDE SEQUENCE [LARGE SCALE GENOMIC DNA]</scope>
    <source>
        <strain evidence="7 8">NCTC12272</strain>
    </source>
</reference>
<name>A0AAX2J1A0_LEGPN</name>
<keyword evidence="5" id="KW-1133">Transmembrane helix</keyword>
<dbReference type="InterPro" id="IPR050330">
    <property type="entry name" value="Bact_OuterMem_StrucFunc"/>
</dbReference>
<dbReference type="EMBL" id="LS483412">
    <property type="protein sequence ID" value="SQG91854.1"/>
    <property type="molecule type" value="Genomic_DNA"/>
</dbReference>
<accession>A0AAX2J1A0</accession>
<dbReference type="SUPFAM" id="SSF103088">
    <property type="entry name" value="OmpA-like"/>
    <property type="match status" value="1"/>
</dbReference>
<dbReference type="InterPro" id="IPR036737">
    <property type="entry name" value="OmpA-like_sf"/>
</dbReference>
<keyword evidence="7" id="KW-0966">Cell projection</keyword>
<sequence length="302" mass="34594">MGNWDEQKMISDHFMCKKIKIMAWSYLFITATVFAAPSIQYASPMGEENWRMTGNPLRCGLSLTIPNYGIGYFEQYATKPPHFILRKWDQAQRVFPAQVIASPPVWKPLLTRSYLVARTLMKPGEYGLFLKRQPALKLLTFLSQGYQANFNYLSEEGFRTTVILSPIRFQKVYSQYQRCLGSLLSFNYDDVKESVFHFGVDSKLLSDADKAQLRRIAQYVDADIQIDVIKIIGHADDSGRKGYNNAISQYRAEAVKNYLIWLGVPQRKLSITWVGALQPIARNDTDEGRAANRRVVVTLIKK</sequence>